<feature type="binding site" evidence="15">
    <location>
        <position position="108"/>
    </location>
    <ligand>
        <name>substrate</name>
    </ligand>
</feature>
<dbReference type="GO" id="GO:0141152">
    <property type="term" value="F:glycerol-3-phosphate dehydrogenase (NAD+) activity"/>
    <property type="evidence" value="ECO:0007669"/>
    <property type="project" value="RHEA"/>
</dbReference>
<dbReference type="Pfam" id="PF07479">
    <property type="entry name" value="NAD_Gly3P_dh_C"/>
    <property type="match status" value="1"/>
</dbReference>
<accession>A0A3D8TT41</accession>
<feature type="active site" description="Proton acceptor" evidence="13 14">
    <location>
        <position position="194"/>
    </location>
</feature>
<dbReference type="PANTHER" id="PTHR11728">
    <property type="entry name" value="GLYCEROL-3-PHOSPHATE DEHYDROGENASE"/>
    <property type="match status" value="1"/>
</dbReference>
<evidence type="ECO:0000256" key="1">
    <source>
        <dbReference type="ARBA" id="ARBA00011009"/>
    </source>
</evidence>
<sequence>MTKQKVAVLGAGSWGTALGMALSDNGHDAVLWGNREEIVNEINQEHHNSHYLKEIQLPNGLSATLSLTEALAGADLVVLAVPTSAMREVAREVDAILSEPQIIVHVSKGIEPETNLRMSEVIAEEISPEKRKGIVVLSGPSHAEEVAERHPTTLCASCENDELAGIVQDVFINNNLRIYTNRDVVGAEIGGALKNIIALGAGISDGLGYGDNAKAALMTRGMAEITRLGVAVGADPQTFYGLTGIGDLIVTCTSVHSRNWRAGNKLGQGEKLDKVLADMGMVVEGVRTAKAVFGWAKELKIDMPISKAIYEVLFSDKDPAEAVDSLMGRKKKEEKESF</sequence>
<comment type="catalytic activity">
    <reaction evidence="13">
        <text>sn-glycerol 3-phosphate + NAD(+) = dihydroxyacetone phosphate + NADH + H(+)</text>
        <dbReference type="Rhea" id="RHEA:11092"/>
        <dbReference type="ChEBI" id="CHEBI:15378"/>
        <dbReference type="ChEBI" id="CHEBI:57540"/>
        <dbReference type="ChEBI" id="CHEBI:57597"/>
        <dbReference type="ChEBI" id="CHEBI:57642"/>
        <dbReference type="ChEBI" id="CHEBI:57945"/>
        <dbReference type="EC" id="1.1.1.94"/>
    </reaction>
</comment>
<dbReference type="RefSeq" id="WP_115751850.1">
    <property type="nucleotide sequence ID" value="NZ_LARY01000001.1"/>
</dbReference>
<evidence type="ECO:0000256" key="2">
    <source>
        <dbReference type="ARBA" id="ARBA00022516"/>
    </source>
</evidence>
<keyword evidence="7 13" id="KW-0594">Phospholipid biosynthesis</keyword>
<dbReference type="SUPFAM" id="SSF48179">
    <property type="entry name" value="6-phosphogluconate dehydrogenase C-terminal domain-like"/>
    <property type="match status" value="1"/>
</dbReference>
<comment type="function">
    <text evidence="13">Catalyzes the reduction of the glycolytic intermediate dihydroxyacetone phosphate (DHAP) to sn-glycerol 3-phosphate (G3P), the key precursor for phospholipid synthesis.</text>
</comment>
<feature type="binding site" evidence="16">
    <location>
        <position position="143"/>
    </location>
    <ligand>
        <name>NAD(+)</name>
        <dbReference type="ChEBI" id="CHEBI:57540"/>
    </ligand>
</feature>
<dbReference type="GO" id="GO:0005975">
    <property type="term" value="P:carbohydrate metabolic process"/>
    <property type="evidence" value="ECO:0007669"/>
    <property type="project" value="InterPro"/>
</dbReference>
<evidence type="ECO:0000256" key="6">
    <source>
        <dbReference type="ARBA" id="ARBA00023098"/>
    </source>
</evidence>
<dbReference type="NCBIfam" id="NF000942">
    <property type="entry name" value="PRK00094.1-4"/>
    <property type="match status" value="1"/>
</dbReference>
<feature type="binding site" evidence="13">
    <location>
        <position position="282"/>
    </location>
    <ligand>
        <name>NADPH</name>
        <dbReference type="ChEBI" id="CHEBI:57783"/>
    </ligand>
</feature>
<dbReference type="InterPro" id="IPR008927">
    <property type="entry name" value="6-PGluconate_DH-like_C_sf"/>
</dbReference>
<evidence type="ECO:0000256" key="14">
    <source>
        <dbReference type="PIRSR" id="PIRSR000114-1"/>
    </source>
</evidence>
<keyword evidence="21" id="KW-1185">Reference proteome</keyword>
<dbReference type="HAMAP" id="MF_00394">
    <property type="entry name" value="NAD_Glyc3P_dehydrog"/>
    <property type="match status" value="1"/>
</dbReference>
<feature type="binding site" evidence="13">
    <location>
        <position position="143"/>
    </location>
    <ligand>
        <name>NADPH</name>
        <dbReference type="ChEBI" id="CHEBI:57783"/>
    </ligand>
</feature>
<keyword evidence="2 13" id="KW-0444">Lipid biosynthesis</keyword>
<evidence type="ECO:0000259" key="18">
    <source>
        <dbReference type="Pfam" id="PF01210"/>
    </source>
</evidence>
<keyword evidence="6 13" id="KW-0443">Lipid metabolism</keyword>
<organism evidence="20 21">
    <name type="scientific">Listeria kieliensis</name>
    <dbReference type="NCBI Taxonomy" id="1621700"/>
    <lineage>
        <taxon>Bacteria</taxon>
        <taxon>Bacillati</taxon>
        <taxon>Bacillota</taxon>
        <taxon>Bacilli</taxon>
        <taxon>Bacillales</taxon>
        <taxon>Listeriaceae</taxon>
        <taxon>Listeria</taxon>
    </lineage>
</organism>
<dbReference type="AlphaFoldDB" id="A0A3D8TT41"/>
<feature type="binding site" evidence="15">
    <location>
        <begin position="258"/>
        <end position="259"/>
    </location>
    <ligand>
        <name>substrate</name>
    </ligand>
</feature>
<dbReference type="Gene3D" id="3.40.50.720">
    <property type="entry name" value="NAD(P)-binding Rossmann-like Domain"/>
    <property type="match status" value="1"/>
</dbReference>
<feature type="binding site" evidence="16">
    <location>
        <begin position="10"/>
        <end position="15"/>
    </location>
    <ligand>
        <name>NAD(+)</name>
        <dbReference type="ChEBI" id="CHEBI:57540"/>
    </ligand>
</feature>
<feature type="binding site" evidence="13">
    <location>
        <position position="14"/>
    </location>
    <ligand>
        <name>NADPH</name>
        <dbReference type="ChEBI" id="CHEBI:57783"/>
    </ligand>
</feature>
<comment type="pathway">
    <text evidence="13">Membrane lipid metabolism; glycerophospholipid metabolism.</text>
</comment>
<evidence type="ECO:0000313" key="20">
    <source>
        <dbReference type="EMBL" id="RDX02178.1"/>
    </source>
</evidence>
<comment type="similarity">
    <text evidence="1 13 17">Belongs to the NAD-dependent glycerol-3-phosphate dehydrogenase family.</text>
</comment>
<evidence type="ECO:0000256" key="9">
    <source>
        <dbReference type="ARBA" id="ARBA00052716"/>
    </source>
</evidence>
<dbReference type="UniPathway" id="UPA00940"/>
<dbReference type="PROSITE" id="PS00957">
    <property type="entry name" value="NAD_G3PDH"/>
    <property type="match status" value="1"/>
</dbReference>
<comment type="subcellular location">
    <subcellularLocation>
        <location evidence="13">Cytoplasm</location>
    </subcellularLocation>
</comment>
<feature type="binding site" evidence="13">
    <location>
        <position position="108"/>
    </location>
    <ligand>
        <name>sn-glycerol 3-phosphate</name>
        <dbReference type="ChEBI" id="CHEBI:57597"/>
    </ligand>
</feature>
<comment type="caution">
    <text evidence="20">The sequence shown here is derived from an EMBL/GenBank/DDBJ whole genome shotgun (WGS) entry which is preliminary data.</text>
</comment>
<dbReference type="Gene3D" id="1.10.1040.10">
    <property type="entry name" value="N-(1-d-carboxylethyl)-l-norvaline Dehydrogenase, domain 2"/>
    <property type="match status" value="1"/>
</dbReference>
<dbReference type="PANTHER" id="PTHR11728:SF1">
    <property type="entry name" value="GLYCEROL-3-PHOSPHATE DEHYDROGENASE [NAD(+)] 2, CHLOROPLASTIC"/>
    <property type="match status" value="1"/>
</dbReference>
<feature type="binding site" evidence="13">
    <location>
        <position position="247"/>
    </location>
    <ligand>
        <name>sn-glycerol 3-phosphate</name>
        <dbReference type="ChEBI" id="CHEBI:57597"/>
    </ligand>
</feature>
<evidence type="ECO:0000256" key="4">
    <source>
        <dbReference type="ARBA" id="ARBA00023002"/>
    </source>
</evidence>
<dbReference type="PIRSF" id="PIRSF000114">
    <property type="entry name" value="Glycerol-3-P_dh"/>
    <property type="match status" value="1"/>
</dbReference>
<feature type="binding site" evidence="13">
    <location>
        <position position="258"/>
    </location>
    <ligand>
        <name>NADPH</name>
        <dbReference type="ChEBI" id="CHEBI:57783"/>
    </ligand>
</feature>
<dbReference type="FunFam" id="1.10.1040.10:FF:000001">
    <property type="entry name" value="Glycerol-3-phosphate dehydrogenase [NAD(P)+]"/>
    <property type="match status" value="1"/>
</dbReference>
<dbReference type="GO" id="GO:0006650">
    <property type="term" value="P:glycerophospholipid metabolic process"/>
    <property type="evidence" value="ECO:0007669"/>
    <property type="project" value="UniProtKB-UniRule"/>
</dbReference>
<reference evidence="21" key="1">
    <citation type="submission" date="2015-04" db="EMBL/GenBank/DDBJ databases">
        <authorList>
            <person name="Schardt J."/>
            <person name="Mueller-Herbst S."/>
            <person name="Scherer S."/>
            <person name="Huptas C."/>
        </authorList>
    </citation>
    <scope>NUCLEOTIDE SEQUENCE [LARGE SCALE GENOMIC DNA]</scope>
    <source>
        <strain evidence="21">Kiel-L1</strain>
    </source>
</reference>
<dbReference type="PRINTS" id="PR00077">
    <property type="entry name" value="GPDHDRGNASE"/>
</dbReference>
<dbReference type="InterPro" id="IPR036291">
    <property type="entry name" value="NAD(P)-bd_dom_sf"/>
</dbReference>
<keyword evidence="8 13" id="KW-1208">Phospholipid metabolism</keyword>
<comment type="caution">
    <text evidence="13">Lacks conserved residue(s) required for the propagation of feature annotation.</text>
</comment>
<dbReference type="GO" id="GO:0051287">
    <property type="term" value="F:NAD binding"/>
    <property type="evidence" value="ECO:0007669"/>
    <property type="project" value="InterPro"/>
</dbReference>
<dbReference type="EC" id="1.1.1.94" evidence="10 13"/>
<gene>
    <name evidence="13 20" type="primary">gpsA</name>
    <name evidence="20" type="ORF">UR08_01195</name>
</gene>
<evidence type="ECO:0000256" key="15">
    <source>
        <dbReference type="PIRSR" id="PIRSR000114-2"/>
    </source>
</evidence>
<keyword evidence="3 13" id="KW-0521">NADP</keyword>
<feature type="binding site" evidence="13">
    <location>
        <position position="141"/>
    </location>
    <ligand>
        <name>sn-glycerol 3-phosphate</name>
        <dbReference type="ChEBI" id="CHEBI:57597"/>
    </ligand>
</feature>
<dbReference type="FunFam" id="3.40.50.720:FF:000019">
    <property type="entry name" value="Glycerol-3-phosphate dehydrogenase [NAD(P)+]"/>
    <property type="match status" value="1"/>
</dbReference>
<dbReference type="NCBIfam" id="NF000940">
    <property type="entry name" value="PRK00094.1-2"/>
    <property type="match status" value="1"/>
</dbReference>
<feature type="binding site" evidence="13">
    <location>
        <position position="13"/>
    </location>
    <ligand>
        <name>NADPH</name>
        <dbReference type="ChEBI" id="CHEBI:57783"/>
    </ligand>
</feature>
<feature type="binding site" evidence="13">
    <location>
        <position position="108"/>
    </location>
    <ligand>
        <name>NADPH</name>
        <dbReference type="ChEBI" id="CHEBI:57783"/>
    </ligand>
</feature>
<evidence type="ECO:0000256" key="5">
    <source>
        <dbReference type="ARBA" id="ARBA00023027"/>
    </source>
</evidence>
<dbReference type="NCBIfam" id="NF000941">
    <property type="entry name" value="PRK00094.1-3"/>
    <property type="match status" value="1"/>
</dbReference>
<feature type="binding site" evidence="13">
    <location>
        <position position="284"/>
    </location>
    <ligand>
        <name>NADPH</name>
        <dbReference type="ChEBI" id="CHEBI:57783"/>
    </ligand>
</feature>
<evidence type="ECO:0000256" key="10">
    <source>
        <dbReference type="ARBA" id="ARBA00066687"/>
    </source>
</evidence>
<dbReference type="Proteomes" id="UP000257055">
    <property type="component" value="Unassembled WGS sequence"/>
</dbReference>
<dbReference type="GO" id="GO:0046167">
    <property type="term" value="P:glycerol-3-phosphate biosynthetic process"/>
    <property type="evidence" value="ECO:0007669"/>
    <property type="project" value="UniProtKB-UniRule"/>
</dbReference>
<keyword evidence="13" id="KW-0547">Nucleotide-binding</keyword>
<evidence type="ECO:0000256" key="12">
    <source>
        <dbReference type="ARBA" id="ARBA00080511"/>
    </source>
</evidence>
<feature type="binding site" evidence="13">
    <location>
        <position position="257"/>
    </location>
    <ligand>
        <name>sn-glycerol 3-phosphate</name>
        <dbReference type="ChEBI" id="CHEBI:57597"/>
    </ligand>
</feature>
<dbReference type="GO" id="GO:0046168">
    <property type="term" value="P:glycerol-3-phosphate catabolic process"/>
    <property type="evidence" value="ECO:0007669"/>
    <property type="project" value="InterPro"/>
</dbReference>
<dbReference type="GO" id="GO:0005829">
    <property type="term" value="C:cytosol"/>
    <property type="evidence" value="ECO:0007669"/>
    <property type="project" value="TreeGrafter"/>
</dbReference>
<keyword evidence="13" id="KW-0963">Cytoplasm</keyword>
<feature type="binding site" evidence="13">
    <location>
        <position position="259"/>
    </location>
    <ligand>
        <name>sn-glycerol 3-phosphate</name>
        <dbReference type="ChEBI" id="CHEBI:57597"/>
    </ligand>
</feature>
<dbReference type="EMBL" id="LARY01000001">
    <property type="protein sequence ID" value="RDX02178.1"/>
    <property type="molecule type" value="Genomic_DNA"/>
</dbReference>
<dbReference type="InterPro" id="IPR013328">
    <property type="entry name" value="6PGD_dom2"/>
</dbReference>
<evidence type="ECO:0000256" key="7">
    <source>
        <dbReference type="ARBA" id="ARBA00023209"/>
    </source>
</evidence>
<evidence type="ECO:0000256" key="11">
    <source>
        <dbReference type="ARBA" id="ARBA00069372"/>
    </source>
</evidence>
<dbReference type="SUPFAM" id="SSF51735">
    <property type="entry name" value="NAD(P)-binding Rossmann-fold domains"/>
    <property type="match status" value="1"/>
</dbReference>
<evidence type="ECO:0000313" key="21">
    <source>
        <dbReference type="Proteomes" id="UP000257055"/>
    </source>
</evidence>
<protein>
    <recommendedName>
        <fullName evidence="11 13">Glycerol-3-phosphate dehydrogenase [NAD(P)+]</fullName>
        <ecNumber evidence="10 13">1.1.1.94</ecNumber>
    </recommendedName>
    <alternativeName>
        <fullName evidence="13">NAD(P)(+)-dependent glycerol-3-phosphate dehydrogenase</fullName>
    </alternativeName>
    <alternativeName>
        <fullName evidence="12 13">NAD(P)H-dependent dihydroxyacetone-phosphate reductase</fullName>
    </alternativeName>
</protein>
<feature type="binding site" evidence="13">
    <location>
        <position position="194"/>
    </location>
    <ligand>
        <name>sn-glycerol 3-phosphate</name>
        <dbReference type="ChEBI" id="CHEBI:57597"/>
    </ligand>
</feature>
<dbReference type="Pfam" id="PF01210">
    <property type="entry name" value="NAD_Gly3P_dh_N"/>
    <property type="match status" value="1"/>
</dbReference>
<feature type="binding site" evidence="13">
    <location>
        <position position="258"/>
    </location>
    <ligand>
        <name>sn-glycerol 3-phosphate</name>
        <dbReference type="ChEBI" id="CHEBI:57597"/>
    </ligand>
</feature>
<dbReference type="GO" id="GO:0008654">
    <property type="term" value="P:phospholipid biosynthetic process"/>
    <property type="evidence" value="ECO:0007669"/>
    <property type="project" value="UniProtKB-KW"/>
</dbReference>
<evidence type="ECO:0000256" key="13">
    <source>
        <dbReference type="HAMAP-Rule" id="MF_00394"/>
    </source>
</evidence>
<feature type="domain" description="Glycerol-3-phosphate dehydrogenase NAD-dependent C-terminal" evidence="19">
    <location>
        <begin position="183"/>
        <end position="323"/>
    </location>
</feature>
<dbReference type="InterPro" id="IPR006168">
    <property type="entry name" value="G3P_DH_NAD-dep"/>
</dbReference>
<evidence type="ECO:0000259" key="19">
    <source>
        <dbReference type="Pfam" id="PF07479"/>
    </source>
</evidence>
<comment type="catalytic activity">
    <reaction evidence="9">
        <text>sn-glycerol 3-phosphate + NADP(+) = dihydroxyacetone phosphate + NADPH + H(+)</text>
        <dbReference type="Rhea" id="RHEA:11096"/>
        <dbReference type="ChEBI" id="CHEBI:15378"/>
        <dbReference type="ChEBI" id="CHEBI:57597"/>
        <dbReference type="ChEBI" id="CHEBI:57642"/>
        <dbReference type="ChEBI" id="CHEBI:57783"/>
        <dbReference type="ChEBI" id="CHEBI:58349"/>
        <dbReference type="EC" id="1.1.1.94"/>
    </reaction>
    <physiologicalReaction direction="right-to-left" evidence="9">
        <dbReference type="Rhea" id="RHEA:11098"/>
    </physiologicalReaction>
</comment>
<evidence type="ECO:0000256" key="16">
    <source>
        <dbReference type="PIRSR" id="PIRSR000114-3"/>
    </source>
</evidence>
<name>A0A3D8TT41_9LIST</name>
<feature type="domain" description="Glycerol-3-phosphate dehydrogenase NAD-dependent N-terminal" evidence="18">
    <location>
        <begin position="5"/>
        <end position="163"/>
    </location>
</feature>
<dbReference type="GO" id="GO:0141153">
    <property type="term" value="F:glycerol-3-phosphate dehydrogenase (NADP+) activity"/>
    <property type="evidence" value="ECO:0007669"/>
    <property type="project" value="RHEA"/>
</dbReference>
<feature type="binding site" evidence="16">
    <location>
        <position position="258"/>
    </location>
    <ligand>
        <name>NAD(+)</name>
        <dbReference type="ChEBI" id="CHEBI:57540"/>
    </ligand>
</feature>
<feature type="binding site" evidence="13">
    <location>
        <position position="51"/>
    </location>
    <ligand>
        <name>NADPH</name>
        <dbReference type="ChEBI" id="CHEBI:57783"/>
    </ligand>
</feature>
<feature type="binding site" evidence="13">
    <location>
        <position position="139"/>
    </location>
    <ligand>
        <name>sn-glycerol 3-phosphate</name>
        <dbReference type="ChEBI" id="CHEBI:57597"/>
    </ligand>
</feature>
<keyword evidence="5 13" id="KW-0520">NAD</keyword>
<proteinExistence type="inferred from homology"/>
<evidence type="ECO:0000256" key="17">
    <source>
        <dbReference type="RuleBase" id="RU000437"/>
    </source>
</evidence>
<feature type="binding site" evidence="13">
    <location>
        <position position="35"/>
    </location>
    <ligand>
        <name>NADPH</name>
        <dbReference type="ChEBI" id="CHEBI:57783"/>
    </ligand>
</feature>
<keyword evidence="4 13" id="KW-0560">Oxidoreductase</keyword>
<dbReference type="InterPro" id="IPR011128">
    <property type="entry name" value="G3P_DH_NAD-dep_N"/>
</dbReference>
<evidence type="ECO:0000256" key="8">
    <source>
        <dbReference type="ARBA" id="ARBA00023264"/>
    </source>
</evidence>
<dbReference type="InterPro" id="IPR006109">
    <property type="entry name" value="G3P_DH_NAD-dep_C"/>
</dbReference>
<evidence type="ECO:0000256" key="3">
    <source>
        <dbReference type="ARBA" id="ARBA00022857"/>
    </source>
</evidence>